<dbReference type="SUPFAM" id="SSF54211">
    <property type="entry name" value="Ribosomal protein S5 domain 2-like"/>
    <property type="match status" value="1"/>
</dbReference>
<sequence length="169" mass="18019">MGSAVEESRPDLEVPEEVSLRPIKCELNVLSRPDGSAILAQGNTVVMAAVYGPDESRLNRLQFEKVSFDALFQSKSGSAAETNTAYDSAIKSACIETLYPKVYARSDISLIVQEMQNRGSMLACAINAGCLALLNTGLEMKCLVGAVTSMIGPDGKVVIDPDDEASEVQ</sequence>
<dbReference type="Pfam" id="PF01138">
    <property type="entry name" value="RNase_PH"/>
    <property type="match status" value="1"/>
</dbReference>
<dbReference type="Gene3D" id="3.30.230.70">
    <property type="entry name" value="GHMP Kinase, N-terminal domain"/>
    <property type="match status" value="1"/>
</dbReference>
<comment type="similarity">
    <text evidence="2">Belongs to the RNase PH family.</text>
</comment>
<evidence type="ECO:0000256" key="4">
    <source>
        <dbReference type="ARBA" id="ARBA00022835"/>
    </source>
</evidence>
<feature type="domain" description="Exoribonuclease phosphorolytic" evidence="6">
    <location>
        <begin position="20"/>
        <end position="138"/>
    </location>
</feature>
<dbReference type="InterPro" id="IPR027408">
    <property type="entry name" value="PNPase/RNase_PH_dom_sf"/>
</dbReference>
<protein>
    <recommendedName>
        <fullName evidence="6">Exoribonuclease phosphorolytic domain-containing protein</fullName>
    </recommendedName>
</protein>
<dbReference type="PANTHER" id="PTHR11953">
    <property type="entry name" value="EXOSOME COMPLEX COMPONENT"/>
    <property type="match status" value="1"/>
</dbReference>
<keyword evidence="3" id="KW-0698">rRNA processing</keyword>
<reference evidence="7 8" key="1">
    <citation type="submission" date="2024-07" db="EMBL/GenBank/DDBJ databases">
        <title>Chromosome-level genome assembly of the water stick insect Ranatra chinensis (Heteroptera: Nepidae).</title>
        <authorList>
            <person name="Liu X."/>
        </authorList>
    </citation>
    <scope>NUCLEOTIDE SEQUENCE [LARGE SCALE GENOMIC DNA]</scope>
    <source>
        <strain evidence="7">Cailab_2021Rc</strain>
        <tissue evidence="7">Muscle</tissue>
    </source>
</reference>
<keyword evidence="5" id="KW-0539">Nucleus</keyword>
<evidence type="ECO:0000256" key="1">
    <source>
        <dbReference type="ARBA" id="ARBA00004123"/>
    </source>
</evidence>
<dbReference type="Proteomes" id="UP001558652">
    <property type="component" value="Unassembled WGS sequence"/>
</dbReference>
<dbReference type="PANTHER" id="PTHR11953:SF1">
    <property type="entry name" value="EXOSOME COMPLEX COMPONENT RRP46"/>
    <property type="match status" value="1"/>
</dbReference>
<comment type="caution">
    <text evidence="7">The sequence shown here is derived from an EMBL/GenBank/DDBJ whole genome shotgun (WGS) entry which is preliminary data.</text>
</comment>
<dbReference type="InterPro" id="IPR001247">
    <property type="entry name" value="ExoRNase_PH_dom1"/>
</dbReference>
<dbReference type="GO" id="GO:0000178">
    <property type="term" value="C:exosome (RNase complex)"/>
    <property type="evidence" value="ECO:0007669"/>
    <property type="project" value="UniProtKB-KW"/>
</dbReference>
<dbReference type="AlphaFoldDB" id="A0ABD0YTT6"/>
<name>A0ABD0YTT6_9HEMI</name>
<evidence type="ECO:0000313" key="7">
    <source>
        <dbReference type="EMBL" id="KAL1139161.1"/>
    </source>
</evidence>
<evidence type="ECO:0000256" key="2">
    <source>
        <dbReference type="ARBA" id="ARBA00006678"/>
    </source>
</evidence>
<dbReference type="InterPro" id="IPR020568">
    <property type="entry name" value="Ribosomal_Su5_D2-typ_SF"/>
</dbReference>
<keyword evidence="8" id="KW-1185">Reference proteome</keyword>
<proteinExistence type="inferred from homology"/>
<dbReference type="InterPro" id="IPR050080">
    <property type="entry name" value="RNase_PH"/>
</dbReference>
<evidence type="ECO:0000313" key="8">
    <source>
        <dbReference type="Proteomes" id="UP001558652"/>
    </source>
</evidence>
<keyword evidence="4" id="KW-0271">Exosome</keyword>
<gene>
    <name evidence="7" type="ORF">AAG570_009221</name>
</gene>
<evidence type="ECO:0000256" key="3">
    <source>
        <dbReference type="ARBA" id="ARBA00022552"/>
    </source>
</evidence>
<organism evidence="7 8">
    <name type="scientific">Ranatra chinensis</name>
    <dbReference type="NCBI Taxonomy" id="642074"/>
    <lineage>
        <taxon>Eukaryota</taxon>
        <taxon>Metazoa</taxon>
        <taxon>Ecdysozoa</taxon>
        <taxon>Arthropoda</taxon>
        <taxon>Hexapoda</taxon>
        <taxon>Insecta</taxon>
        <taxon>Pterygota</taxon>
        <taxon>Neoptera</taxon>
        <taxon>Paraneoptera</taxon>
        <taxon>Hemiptera</taxon>
        <taxon>Heteroptera</taxon>
        <taxon>Panheteroptera</taxon>
        <taxon>Nepomorpha</taxon>
        <taxon>Nepidae</taxon>
        <taxon>Ranatrinae</taxon>
        <taxon>Ranatra</taxon>
    </lineage>
</organism>
<dbReference type="GO" id="GO:0005634">
    <property type="term" value="C:nucleus"/>
    <property type="evidence" value="ECO:0007669"/>
    <property type="project" value="UniProtKB-SubCell"/>
</dbReference>
<evidence type="ECO:0000256" key="5">
    <source>
        <dbReference type="ARBA" id="ARBA00023242"/>
    </source>
</evidence>
<accession>A0ABD0YTT6</accession>
<dbReference type="EMBL" id="JBFDAA010000003">
    <property type="protein sequence ID" value="KAL1139161.1"/>
    <property type="molecule type" value="Genomic_DNA"/>
</dbReference>
<comment type="subcellular location">
    <subcellularLocation>
        <location evidence="1">Nucleus</location>
    </subcellularLocation>
</comment>
<dbReference type="GO" id="GO:0006364">
    <property type="term" value="P:rRNA processing"/>
    <property type="evidence" value="ECO:0007669"/>
    <property type="project" value="UniProtKB-KW"/>
</dbReference>
<evidence type="ECO:0000259" key="6">
    <source>
        <dbReference type="Pfam" id="PF01138"/>
    </source>
</evidence>